<proteinExistence type="predicted"/>
<reference evidence="2" key="1">
    <citation type="journal article" date="2011" name="PLoS Genet.">
        <title>Genomic analysis of the necrotrophic fungal pathogens Sclerotinia sclerotiorum and Botrytis cinerea.</title>
        <authorList>
            <person name="Amselem J."/>
            <person name="Cuomo C.A."/>
            <person name="van Kan J.A."/>
            <person name="Viaud M."/>
            <person name="Benito E.P."/>
            <person name="Couloux A."/>
            <person name="Coutinho P.M."/>
            <person name="de Vries R.P."/>
            <person name="Dyer P.S."/>
            <person name="Fillinger S."/>
            <person name="Fournier E."/>
            <person name="Gout L."/>
            <person name="Hahn M."/>
            <person name="Kohn L."/>
            <person name="Lapalu N."/>
            <person name="Plummer K.M."/>
            <person name="Pradier J.M."/>
            <person name="Quevillon E."/>
            <person name="Sharon A."/>
            <person name="Simon A."/>
            <person name="ten Have A."/>
            <person name="Tudzynski B."/>
            <person name="Tudzynski P."/>
            <person name="Wincker P."/>
            <person name="Andrew M."/>
            <person name="Anthouard V."/>
            <person name="Beever R.E."/>
            <person name="Beffa R."/>
            <person name="Benoit I."/>
            <person name="Bouzid O."/>
            <person name="Brault B."/>
            <person name="Chen Z."/>
            <person name="Choquer M."/>
            <person name="Collemare J."/>
            <person name="Cotton P."/>
            <person name="Danchin E.G."/>
            <person name="Da Silva C."/>
            <person name="Gautier A."/>
            <person name="Giraud C."/>
            <person name="Giraud T."/>
            <person name="Gonzalez C."/>
            <person name="Grossetete S."/>
            <person name="Guldener U."/>
            <person name="Henrissat B."/>
            <person name="Howlett B.J."/>
            <person name="Kodira C."/>
            <person name="Kretschmer M."/>
            <person name="Lappartient A."/>
            <person name="Leroch M."/>
            <person name="Levis C."/>
            <person name="Mauceli E."/>
            <person name="Neuveglise C."/>
            <person name="Oeser B."/>
            <person name="Pearson M."/>
            <person name="Poulain J."/>
            <person name="Poussereau N."/>
            <person name="Quesneville H."/>
            <person name="Rascle C."/>
            <person name="Schumacher J."/>
            <person name="Segurens B."/>
            <person name="Sexton A."/>
            <person name="Silva E."/>
            <person name="Sirven C."/>
            <person name="Soanes D.M."/>
            <person name="Talbot N.J."/>
            <person name="Templeton M."/>
            <person name="Yandava C."/>
            <person name="Yarden O."/>
            <person name="Zeng Q."/>
            <person name="Rollins J.A."/>
            <person name="Lebrun M.H."/>
            <person name="Dickman M."/>
        </authorList>
    </citation>
    <scope>NUCLEOTIDE SEQUENCE [LARGE SCALE GENOMIC DNA]</scope>
    <source>
        <strain evidence="2">ATCC 18683 / 1980 / Ss-1</strain>
    </source>
</reference>
<organism evidence="1 2">
    <name type="scientific">Sclerotinia sclerotiorum (strain ATCC 18683 / 1980 / Ss-1)</name>
    <name type="common">White mold</name>
    <name type="synonym">Whetzelinia sclerotiorum</name>
    <dbReference type="NCBI Taxonomy" id="665079"/>
    <lineage>
        <taxon>Eukaryota</taxon>
        <taxon>Fungi</taxon>
        <taxon>Dikarya</taxon>
        <taxon>Ascomycota</taxon>
        <taxon>Pezizomycotina</taxon>
        <taxon>Leotiomycetes</taxon>
        <taxon>Helotiales</taxon>
        <taxon>Sclerotiniaceae</taxon>
        <taxon>Sclerotinia</taxon>
    </lineage>
</organism>
<accession>A7F1L9</accession>
<dbReference type="KEGG" id="ssl:SS1G_11489"/>
<dbReference type="RefSeq" id="XP_001587497.1">
    <property type="nucleotide sequence ID" value="XM_001587447.1"/>
</dbReference>
<dbReference type="AlphaFoldDB" id="A7F1L9"/>
<dbReference type="InParanoid" id="A7F1L9"/>
<keyword evidence="2" id="KW-1185">Reference proteome</keyword>
<evidence type="ECO:0000313" key="1">
    <source>
        <dbReference type="EMBL" id="EDN95611.1"/>
    </source>
</evidence>
<protein>
    <submittedName>
        <fullName evidence="1">Uncharacterized protein</fullName>
    </submittedName>
</protein>
<dbReference type="Proteomes" id="UP000001312">
    <property type="component" value="Unassembled WGS sequence"/>
</dbReference>
<gene>
    <name evidence="1" type="ORF">SS1G_11489</name>
</gene>
<sequence>MSSVQAKNECAEYVLLNWTMNEWNEGDQANLGNINELAKREK</sequence>
<name>A7F1L9_SCLS1</name>
<dbReference type="EMBL" id="CH476638">
    <property type="protein sequence ID" value="EDN95611.1"/>
    <property type="molecule type" value="Genomic_DNA"/>
</dbReference>
<evidence type="ECO:0000313" key="2">
    <source>
        <dbReference type="Proteomes" id="UP000001312"/>
    </source>
</evidence>
<dbReference type="GeneID" id="5483494"/>